<comment type="caution">
    <text evidence="1">The sequence shown here is derived from an EMBL/GenBank/DDBJ whole genome shotgun (WGS) entry which is preliminary data.</text>
</comment>
<reference evidence="1 2" key="1">
    <citation type="submission" date="2022-11" db="EMBL/GenBank/DDBJ databases">
        <title>Minimal conservation of predation-associated metabolite biosynthetic gene clusters underscores biosynthetic potential of Myxococcota including descriptions for ten novel species: Archangium lansinium sp. nov., Myxococcus landrumus sp. nov., Nannocystis bai.</title>
        <authorList>
            <person name="Ahearne A."/>
            <person name="Stevens C."/>
            <person name="Dowd S."/>
        </authorList>
    </citation>
    <scope>NUCLEOTIDE SEQUENCE [LARGE SCALE GENOMIC DNA]</scope>
    <source>
        <strain evidence="1 2">BB15-2</strain>
    </source>
</reference>
<gene>
    <name evidence="1" type="ORF">POL25_25005</name>
</gene>
<evidence type="ECO:0000313" key="1">
    <source>
        <dbReference type="EMBL" id="MDC0720182.1"/>
    </source>
</evidence>
<name>A0ABT5E5V3_9BACT</name>
<evidence type="ECO:0000313" key="2">
    <source>
        <dbReference type="Proteomes" id="UP001221686"/>
    </source>
</evidence>
<sequence length="185" mass="20870">MSGPIYETLLEFSRTLRDDHLDEDLSRIELPNNRVLDTQVIHARGKLDGRPVVVSYHSHWIVGSTYRPHILEVFVTGNHLKTEAECRARSFLDDVLRWFGGGGLRGPDPIFTERRIDAARDADLTDLDRPEFTARLANLSGLVYCHKVQIQAGTGINAWFHALPFQRSLPQLQALVRTVADLAST</sequence>
<proteinExistence type="predicted"/>
<accession>A0ABT5E5V3</accession>
<protein>
    <submittedName>
        <fullName evidence="1">Uncharacterized protein</fullName>
    </submittedName>
</protein>
<dbReference type="RefSeq" id="WP_272088673.1">
    <property type="nucleotide sequence ID" value="NZ_JAQNDL010000002.1"/>
</dbReference>
<dbReference type="EMBL" id="JAQNDL010000002">
    <property type="protein sequence ID" value="MDC0720182.1"/>
    <property type="molecule type" value="Genomic_DNA"/>
</dbReference>
<organism evidence="1 2">
    <name type="scientific">Nannocystis bainbridge</name>
    <dbReference type="NCBI Taxonomy" id="2995303"/>
    <lineage>
        <taxon>Bacteria</taxon>
        <taxon>Pseudomonadati</taxon>
        <taxon>Myxococcota</taxon>
        <taxon>Polyangia</taxon>
        <taxon>Nannocystales</taxon>
        <taxon>Nannocystaceae</taxon>
        <taxon>Nannocystis</taxon>
    </lineage>
</organism>
<keyword evidence="2" id="KW-1185">Reference proteome</keyword>
<dbReference type="Proteomes" id="UP001221686">
    <property type="component" value="Unassembled WGS sequence"/>
</dbReference>